<dbReference type="RefSeq" id="WP_073983776.1">
    <property type="nucleotide sequence ID" value="NZ_CAUUTQ010000036.1"/>
</dbReference>
<accession>A0A929RP57</accession>
<feature type="transmembrane region" description="Helical" evidence="1">
    <location>
        <begin position="77"/>
        <end position="98"/>
    </location>
</feature>
<organism evidence="2 3">
    <name type="scientific">Actinomyces bouchesdurhonensis</name>
    <dbReference type="NCBI Taxonomy" id="1852361"/>
    <lineage>
        <taxon>Bacteria</taxon>
        <taxon>Bacillati</taxon>
        <taxon>Actinomycetota</taxon>
        <taxon>Actinomycetes</taxon>
        <taxon>Actinomycetales</taxon>
        <taxon>Actinomycetaceae</taxon>
        <taxon>Actinomyces</taxon>
    </lineage>
</organism>
<gene>
    <name evidence="2" type="ORF">HXK09_01400</name>
</gene>
<evidence type="ECO:0000313" key="2">
    <source>
        <dbReference type="EMBL" id="MBF0965821.1"/>
    </source>
</evidence>
<dbReference type="AlphaFoldDB" id="A0A929RP57"/>
<keyword evidence="1" id="KW-1133">Transmembrane helix</keyword>
<protein>
    <submittedName>
        <fullName evidence="2">Uncharacterized protein</fullName>
    </submittedName>
</protein>
<reference evidence="2" key="1">
    <citation type="submission" date="2020-04" db="EMBL/GenBank/DDBJ databases">
        <title>Deep metagenomics examines the oral microbiome during advanced dental caries in children, revealing novel taxa and co-occurrences with host molecules.</title>
        <authorList>
            <person name="Baker J.L."/>
            <person name="Morton J.T."/>
            <person name="Dinis M."/>
            <person name="Alvarez R."/>
            <person name="Tran N.C."/>
            <person name="Knight R."/>
            <person name="Edlund A."/>
        </authorList>
    </citation>
    <scope>NUCLEOTIDE SEQUENCE</scope>
    <source>
        <strain evidence="2">JCVI_30_bin.13</strain>
    </source>
</reference>
<name>A0A929RP57_9ACTO</name>
<dbReference type="EMBL" id="JABZGF010000015">
    <property type="protein sequence ID" value="MBF0965821.1"/>
    <property type="molecule type" value="Genomic_DNA"/>
</dbReference>
<comment type="caution">
    <text evidence="2">The sequence shown here is derived from an EMBL/GenBank/DDBJ whole genome shotgun (WGS) entry which is preliminary data.</text>
</comment>
<dbReference type="Proteomes" id="UP000759246">
    <property type="component" value="Unassembled WGS sequence"/>
</dbReference>
<keyword evidence="1" id="KW-0812">Transmembrane</keyword>
<sequence>MKSYIAAIVGLLLGGGILHAWWTETYTDSALAIMWRRISSATAIGRNSQAVTRPLIAISLILGAPLAVASELGAPDAVITVLSLCFITPIVVGLIYLLPFPLPRLVDAHYQFCKRHNLLDKNGTPLPDDVIERYLAEHDVCDTNGEQ</sequence>
<evidence type="ECO:0000313" key="3">
    <source>
        <dbReference type="Proteomes" id="UP000759246"/>
    </source>
</evidence>
<keyword evidence="1" id="KW-0472">Membrane</keyword>
<proteinExistence type="predicted"/>
<dbReference type="OrthoDB" id="3257268at2"/>
<evidence type="ECO:0000256" key="1">
    <source>
        <dbReference type="SAM" id="Phobius"/>
    </source>
</evidence>